<dbReference type="PANTHER" id="PTHR37826:SF3">
    <property type="entry name" value="J DOMAIN-CONTAINING PROTEIN"/>
    <property type="match status" value="1"/>
</dbReference>
<keyword evidence="1" id="KW-0812">Transmembrane</keyword>
<gene>
    <name evidence="2" type="ORF">KGMB03357_10210</name>
</gene>
<dbReference type="Gene3D" id="2.20.28.30">
    <property type="entry name" value="RNA polymerase ii, chain L"/>
    <property type="match status" value="1"/>
</dbReference>
<evidence type="ECO:0008006" key="4">
    <source>
        <dbReference type="Google" id="ProtNLM"/>
    </source>
</evidence>
<evidence type="ECO:0000313" key="3">
    <source>
        <dbReference type="Proteomes" id="UP000287361"/>
    </source>
</evidence>
<feature type="transmembrane region" description="Helical" evidence="1">
    <location>
        <begin position="352"/>
        <end position="373"/>
    </location>
</feature>
<sequence>MEQTALTYLCPDCMAYLRYDGKEQKWVCDYCGGKFTREELEQRGAETKQDDYEVKPRAEAAENTAEISYHYEENITETDEDLSHLRAYHCPSCGGEIVTDDVTAATFCVFCGNPTILPTQLEGEYRPSAILPFETDKEDARKAFLQLCKGKRLLPKGYTSEQRLEKITGVYVPFWLFDCKADFDYHATGENVITWSDTRFIYTKTDLYHIHRAGTMEFENIPLDASEKMQDDLMDALEPFHLEKKKQFDMSYLSGFLAEKYTYEPKDLYDRMTKRITPGVEHKAAEGGKSYQRVYGVKCHTDFSSKQQSYMLLPVWMLMSKYDGKEYLFAMNGQTGKIVGELPVSNSRSAKWFVIIFCISFVIVMIVLALLAMGGVL</sequence>
<dbReference type="AlphaFoldDB" id="A0A401LCU9"/>
<keyword evidence="1" id="KW-0472">Membrane</keyword>
<dbReference type="Proteomes" id="UP000287361">
    <property type="component" value="Unassembled WGS sequence"/>
</dbReference>
<evidence type="ECO:0000256" key="1">
    <source>
        <dbReference type="SAM" id="Phobius"/>
    </source>
</evidence>
<dbReference type="PANTHER" id="PTHR37826">
    <property type="entry name" value="FLOTILLIN BAND_7_5 DOMAIN PROTEIN"/>
    <property type="match status" value="1"/>
</dbReference>
<comment type="caution">
    <text evidence="2">The sequence shown here is derived from an EMBL/GenBank/DDBJ whole genome shotgun (WGS) entry which is preliminary data.</text>
</comment>
<proteinExistence type="predicted"/>
<protein>
    <recommendedName>
        <fullName evidence="4">TFIIB-type domain-containing protein</fullName>
    </recommendedName>
</protein>
<reference evidence="2 3" key="1">
    <citation type="submission" date="2018-10" db="EMBL/GenBank/DDBJ databases">
        <title>Draft Genome Sequence of Anaerotignum sp. KCTC 15736.</title>
        <authorList>
            <person name="Choi S.H."/>
            <person name="Kim J.S."/>
            <person name="Kang S.W."/>
            <person name="Lee J.S."/>
            <person name="Park S.H."/>
        </authorList>
    </citation>
    <scope>NUCLEOTIDE SEQUENCE [LARGE SCALE GENOMIC DNA]</scope>
    <source>
        <strain evidence="2 3">KCTC 15736</strain>
    </source>
</reference>
<dbReference type="OrthoDB" id="3182597at2"/>
<name>A0A401LCU9_9FIRM</name>
<organism evidence="2 3">
    <name type="scientific">Anaerotignum faecicola</name>
    <dbReference type="NCBI Taxonomy" id="2358141"/>
    <lineage>
        <taxon>Bacteria</taxon>
        <taxon>Bacillati</taxon>
        <taxon>Bacillota</taxon>
        <taxon>Clostridia</taxon>
        <taxon>Lachnospirales</taxon>
        <taxon>Anaerotignaceae</taxon>
        <taxon>Anaerotignum</taxon>
    </lineage>
</organism>
<evidence type="ECO:0000313" key="2">
    <source>
        <dbReference type="EMBL" id="GCB29360.1"/>
    </source>
</evidence>
<keyword evidence="1" id="KW-1133">Transmembrane helix</keyword>
<keyword evidence="3" id="KW-1185">Reference proteome</keyword>
<accession>A0A401LCU9</accession>
<dbReference type="EMBL" id="BHVZ01000001">
    <property type="protein sequence ID" value="GCB29360.1"/>
    <property type="molecule type" value="Genomic_DNA"/>
</dbReference>